<dbReference type="PANTHER" id="PTHR42908:SF6">
    <property type="entry name" value="116 KDA U5 SMALL NUCLEAR RIBONUCLEOPROTEIN COMPONENT"/>
    <property type="match status" value="1"/>
</dbReference>
<dbReference type="Pfam" id="PF00009">
    <property type="entry name" value="GTP_EFTU"/>
    <property type="match status" value="1"/>
</dbReference>
<dbReference type="Pfam" id="PF00679">
    <property type="entry name" value="EFG_C"/>
    <property type="match status" value="1"/>
</dbReference>
<keyword evidence="5" id="KW-0508">mRNA splicing</keyword>
<keyword evidence="3" id="KW-0547">Nucleotide-binding</keyword>
<evidence type="ECO:0000259" key="9">
    <source>
        <dbReference type="PROSITE" id="PS51722"/>
    </source>
</evidence>
<evidence type="ECO:0000256" key="6">
    <source>
        <dbReference type="ARBA" id="ARBA00023242"/>
    </source>
</evidence>
<dbReference type="InterPro" id="IPR035647">
    <property type="entry name" value="EFG_III/V"/>
</dbReference>
<dbReference type="Pfam" id="PF03144">
    <property type="entry name" value="GTP_EFTU_D2"/>
    <property type="match status" value="1"/>
</dbReference>
<evidence type="ECO:0000256" key="1">
    <source>
        <dbReference type="ARBA" id="ARBA00004123"/>
    </source>
</evidence>
<dbReference type="GO" id="GO:0005525">
    <property type="term" value="F:GTP binding"/>
    <property type="evidence" value="ECO:0007669"/>
    <property type="project" value="UniProtKB-KW"/>
</dbReference>
<dbReference type="STRING" id="1245528.M3IVX3"/>
<dbReference type="InterPro" id="IPR004161">
    <property type="entry name" value="EFTu-like_2"/>
</dbReference>
<dbReference type="GO" id="GO:0046540">
    <property type="term" value="C:U4/U6 x U5 tri-snRNP complex"/>
    <property type="evidence" value="ECO:0007669"/>
    <property type="project" value="TreeGrafter"/>
</dbReference>
<dbReference type="OMA" id="THRMTTF"/>
<dbReference type="FunFam" id="3.30.70.870:FF:000002">
    <property type="entry name" value="Translation elongation factor 2"/>
    <property type="match status" value="1"/>
</dbReference>
<dbReference type="Gene3D" id="2.40.30.10">
    <property type="entry name" value="Translation factors"/>
    <property type="match status" value="1"/>
</dbReference>
<keyword evidence="6" id="KW-0539">Nucleus</keyword>
<proteinExistence type="predicted"/>
<dbReference type="SUPFAM" id="SSF54980">
    <property type="entry name" value="EF-G C-terminal domain-like"/>
    <property type="match status" value="2"/>
</dbReference>
<dbReference type="Gene3D" id="3.30.230.10">
    <property type="match status" value="1"/>
</dbReference>
<dbReference type="GO" id="GO:0005682">
    <property type="term" value="C:U5 snRNP"/>
    <property type="evidence" value="ECO:0007669"/>
    <property type="project" value="UniProtKB-ARBA"/>
</dbReference>
<dbReference type="HOGENOM" id="CLU_002794_11_2_1"/>
<dbReference type="EMBL" id="AOGT01000113">
    <property type="protein sequence ID" value="EMG50801.1"/>
    <property type="molecule type" value="Genomic_DNA"/>
</dbReference>
<dbReference type="SMART" id="SM00889">
    <property type="entry name" value="EFG_IV"/>
    <property type="match status" value="1"/>
</dbReference>
<dbReference type="InterPro" id="IPR027417">
    <property type="entry name" value="P-loop_NTPase"/>
</dbReference>
<sequence length="884" mass="100045">MDEDDDIYDEFGNLIENSSDEEFNEPERDESQALVVEDSSKSLIKSSIPTSTAETIYIDQVVSDETNNNNLLDEPVIKPINEKKFKVERKSDSFPNLIYSRDYLVSTMNSNPDRIRNFALVGDIGSGKTSLVDLLVKYTHSDDYGQNFEDLKFMDNYKLEIERGLTIKSNCISLLLPDSKGRSFVLNIVDTPGVVVFNDEVMSSLNLVDGVVLILDLVNGLTSRDKMLIDLIIQKNLHMVIVLNKLDKLILELRLPLKDCYLKMNNIIEDVNEYISSNSFISGYKWPTRLSPELGNVLFSSCKYNILFNLKSFGKFYNSSVDTFSSKLWGDIYYNPKTNKFTRKSTDEQNSSLNRSFVSFILEPIYKVFTHTLTSSSTVEDYKKLSSLLWSNFKVSINKSDFLKNDIDRVLKIIFKSIFNNFEPLVDTITTNLPTPHAYIQNRRQNITTNLTMLAEVTKLIESTDGKSFDCLVRVYTGSIKPGDQIKVYGENYNEDKEDFRIETVDAIYLPGGRYKVPLQEAKSGSIIIVGGIDSIIRKGASLTAVDDDFLDTSFDIPKYSIDSVFKVAIEPLNPSELPLLLEGLRKINKSYLSSVVNVEESGEHVLLAPGELYMDCVLHDLRFFFNDDLQIKVSDPMAKFSETCIESSFINIPIYNNDDTKDIQISIVSEPLDDDKLSNDIQTGKLNINLQKSNNTDKKFVQVLKNEYNWDSLAARSVWSFGPSDLQTPDVLVDDTLSSDKSTLESFKNSIVQGFNWSVNQGPLCDEPIRNTKFKILDLVLNNSDATLNSSQIIPMSRRACYTGFLTAKPRLMEPIYKLMVKCTYKSINVIKQLLSKRRGFIDATEPIAGTPFFQVLGYVPVIDSVGLSTDIQLHCSHQARCI</sequence>
<dbReference type="FunFam" id="3.40.50.300:FF:000646">
    <property type="entry name" value="U5 small nuclear ribonucleoprotein component"/>
    <property type="match status" value="1"/>
</dbReference>
<dbReference type="InterPro" id="IPR000640">
    <property type="entry name" value="EFG_V-like"/>
</dbReference>
<dbReference type="eggNOG" id="KOG0468">
    <property type="taxonomic scope" value="Eukaryota"/>
</dbReference>
<dbReference type="Gene3D" id="3.40.50.300">
    <property type="entry name" value="P-loop containing nucleotide triphosphate hydrolases"/>
    <property type="match status" value="1"/>
</dbReference>
<organism evidence="10 11">
    <name type="scientific">Candida maltosa (strain Xu316)</name>
    <name type="common">Yeast</name>
    <dbReference type="NCBI Taxonomy" id="1245528"/>
    <lineage>
        <taxon>Eukaryota</taxon>
        <taxon>Fungi</taxon>
        <taxon>Dikarya</taxon>
        <taxon>Ascomycota</taxon>
        <taxon>Saccharomycotina</taxon>
        <taxon>Pichiomycetes</taxon>
        <taxon>Debaryomycetaceae</taxon>
        <taxon>Candida/Lodderomyces clade</taxon>
        <taxon>Candida</taxon>
    </lineage>
</organism>
<dbReference type="SUPFAM" id="SSF52540">
    <property type="entry name" value="P-loop containing nucleoside triphosphate hydrolases"/>
    <property type="match status" value="1"/>
</dbReference>
<dbReference type="GO" id="GO:0000974">
    <property type="term" value="C:Prp19 complex"/>
    <property type="evidence" value="ECO:0007669"/>
    <property type="project" value="UniProtKB-ARBA"/>
</dbReference>
<evidence type="ECO:0000256" key="4">
    <source>
        <dbReference type="ARBA" id="ARBA00023134"/>
    </source>
</evidence>
<keyword evidence="2" id="KW-0507">mRNA processing</keyword>
<reference evidence="10 11" key="1">
    <citation type="submission" date="2013-02" db="EMBL/GenBank/DDBJ databases">
        <title>Genome sequence of Candida maltosa Xu316, a potential industrial strain for xylitol and ethanol production.</title>
        <authorList>
            <person name="Yu J."/>
            <person name="Wang Q."/>
            <person name="Geng X."/>
            <person name="Bao W."/>
            <person name="He P."/>
            <person name="Cai J."/>
        </authorList>
    </citation>
    <scope>NUCLEOTIDE SEQUENCE [LARGE SCALE GENOMIC DNA]</scope>
    <source>
        <strain evidence="11">Xu316</strain>
    </source>
</reference>
<protein>
    <recommendedName>
        <fullName evidence="9">Tr-type G domain-containing protein</fullName>
    </recommendedName>
</protein>
<dbReference type="Pfam" id="PF03764">
    <property type="entry name" value="EFG_IV"/>
    <property type="match status" value="1"/>
</dbReference>
<dbReference type="PROSITE" id="PS51722">
    <property type="entry name" value="G_TR_2"/>
    <property type="match status" value="1"/>
</dbReference>
<dbReference type="Proteomes" id="UP000011777">
    <property type="component" value="Unassembled WGS sequence"/>
</dbReference>
<evidence type="ECO:0000256" key="5">
    <source>
        <dbReference type="ARBA" id="ARBA00023187"/>
    </source>
</evidence>
<accession>M3IVX3</accession>
<dbReference type="InterPro" id="IPR020568">
    <property type="entry name" value="Ribosomal_Su5_D2-typ_SF"/>
</dbReference>
<keyword evidence="11" id="KW-1185">Reference proteome</keyword>
<feature type="domain" description="Tr-type G" evidence="9">
    <location>
        <begin position="113"/>
        <end position="437"/>
    </location>
</feature>
<dbReference type="SUPFAM" id="SSF50447">
    <property type="entry name" value="Translation proteins"/>
    <property type="match status" value="1"/>
</dbReference>
<dbReference type="Gene3D" id="3.30.70.870">
    <property type="entry name" value="Elongation Factor G (Translational Gtpase), domain 3"/>
    <property type="match status" value="1"/>
</dbReference>
<dbReference type="GO" id="GO:0005829">
    <property type="term" value="C:cytosol"/>
    <property type="evidence" value="ECO:0007669"/>
    <property type="project" value="TreeGrafter"/>
</dbReference>
<dbReference type="InterPro" id="IPR014721">
    <property type="entry name" value="Ribsml_uS5_D2-typ_fold_subgr"/>
</dbReference>
<dbReference type="OrthoDB" id="364892at2759"/>
<dbReference type="PRINTS" id="PR00315">
    <property type="entry name" value="ELONGATNFCT"/>
</dbReference>
<dbReference type="GO" id="GO:0030623">
    <property type="term" value="F:U5 snRNA binding"/>
    <property type="evidence" value="ECO:0007669"/>
    <property type="project" value="TreeGrafter"/>
</dbReference>
<gene>
    <name evidence="10" type="ORF">G210_0745</name>
</gene>
<name>M3IVX3_CANMX</name>
<dbReference type="InterPro" id="IPR000795">
    <property type="entry name" value="T_Tr_GTP-bd_dom"/>
</dbReference>
<dbReference type="InterPro" id="IPR005225">
    <property type="entry name" value="Small_GTP-bd"/>
</dbReference>
<dbReference type="InterPro" id="IPR005517">
    <property type="entry name" value="Transl_elong_EFG/EF2_IV"/>
</dbReference>
<comment type="function">
    <text evidence="7">Component of the U5 snRNP complex required for pre-mRNA splicing. Binds GTP.</text>
</comment>
<dbReference type="AlphaFoldDB" id="M3IVX3"/>
<dbReference type="InterPro" id="IPR009000">
    <property type="entry name" value="Transl_B-barrel_sf"/>
</dbReference>
<dbReference type="GO" id="GO:0003924">
    <property type="term" value="F:GTPase activity"/>
    <property type="evidence" value="ECO:0007669"/>
    <property type="project" value="InterPro"/>
</dbReference>
<dbReference type="PANTHER" id="PTHR42908">
    <property type="entry name" value="TRANSLATION ELONGATION FACTOR-RELATED"/>
    <property type="match status" value="1"/>
</dbReference>
<evidence type="ECO:0000313" key="10">
    <source>
        <dbReference type="EMBL" id="EMG50801.1"/>
    </source>
</evidence>
<dbReference type="NCBIfam" id="TIGR00231">
    <property type="entry name" value="small_GTP"/>
    <property type="match status" value="1"/>
</dbReference>
<dbReference type="SUPFAM" id="SSF54211">
    <property type="entry name" value="Ribosomal protein S5 domain 2-like"/>
    <property type="match status" value="1"/>
</dbReference>
<evidence type="ECO:0000256" key="2">
    <source>
        <dbReference type="ARBA" id="ARBA00022664"/>
    </source>
</evidence>
<evidence type="ECO:0000256" key="8">
    <source>
        <dbReference type="SAM" id="MobiDB-lite"/>
    </source>
</evidence>
<feature type="region of interest" description="Disordered" evidence="8">
    <location>
        <begin position="1"/>
        <end position="36"/>
    </location>
</feature>
<dbReference type="Gene3D" id="3.30.70.240">
    <property type="match status" value="1"/>
</dbReference>
<dbReference type="GO" id="GO:0000398">
    <property type="term" value="P:mRNA splicing, via spliceosome"/>
    <property type="evidence" value="ECO:0007669"/>
    <property type="project" value="UniProtKB-ARBA"/>
</dbReference>
<dbReference type="Gene3D" id="3.90.1430.10">
    <property type="entry name" value="Yeast translation eEF2 (G' domain)"/>
    <property type="match status" value="1"/>
</dbReference>
<evidence type="ECO:0000256" key="7">
    <source>
        <dbReference type="ARBA" id="ARBA00055641"/>
    </source>
</evidence>
<comment type="subcellular location">
    <subcellularLocation>
        <location evidence="1">Nucleus</location>
    </subcellularLocation>
</comment>
<dbReference type="GO" id="GO:0071007">
    <property type="term" value="C:U2-type catalytic step 2 spliceosome"/>
    <property type="evidence" value="ECO:0007669"/>
    <property type="project" value="TreeGrafter"/>
</dbReference>
<dbReference type="CDD" id="cd01683">
    <property type="entry name" value="EF2_IV_snRNP"/>
    <property type="match status" value="1"/>
</dbReference>
<keyword evidence="4" id="KW-0342">GTP-binding</keyword>
<evidence type="ECO:0000256" key="3">
    <source>
        <dbReference type="ARBA" id="ARBA00022741"/>
    </source>
</evidence>
<dbReference type="CDD" id="cd04090">
    <property type="entry name" value="EF2_II_snRNP"/>
    <property type="match status" value="1"/>
</dbReference>
<evidence type="ECO:0000313" key="11">
    <source>
        <dbReference type="Proteomes" id="UP000011777"/>
    </source>
</evidence>
<comment type="caution">
    <text evidence="10">The sequence shown here is derived from an EMBL/GenBank/DDBJ whole genome shotgun (WGS) entry which is preliminary data.</text>
</comment>